<keyword evidence="4" id="KW-0479">Metal-binding</keyword>
<dbReference type="Gene3D" id="2.60.40.150">
    <property type="entry name" value="C2 domain"/>
    <property type="match status" value="2"/>
</dbReference>
<dbReference type="Proteomes" id="UP000054244">
    <property type="component" value="Unassembled WGS sequence"/>
</dbReference>
<evidence type="ECO:0000256" key="4">
    <source>
        <dbReference type="ARBA" id="ARBA00022723"/>
    </source>
</evidence>
<feature type="domain" description="C2" evidence="9">
    <location>
        <begin position="122"/>
        <end position="239"/>
    </location>
</feature>
<evidence type="ECO:0000313" key="10">
    <source>
        <dbReference type="EMBL" id="KFP84849.1"/>
    </source>
</evidence>
<evidence type="ECO:0000256" key="8">
    <source>
        <dbReference type="ARBA" id="ARBA00023136"/>
    </source>
</evidence>
<dbReference type="PANTHER" id="PTHR45911:SF3">
    <property type="entry name" value="DYSFERLIN-RELATED"/>
    <property type="match status" value="1"/>
</dbReference>
<proteinExistence type="inferred from homology"/>
<name>A0A091N7M3_APAVI</name>
<dbReference type="GO" id="GO:0005509">
    <property type="term" value="F:calcium ion binding"/>
    <property type="evidence" value="ECO:0007669"/>
    <property type="project" value="TreeGrafter"/>
</dbReference>
<evidence type="ECO:0000256" key="7">
    <source>
        <dbReference type="ARBA" id="ARBA00022989"/>
    </source>
</evidence>
<dbReference type="PRINTS" id="PR00360">
    <property type="entry name" value="C2DOMAIN"/>
</dbReference>
<feature type="domain" description="C2" evidence="9">
    <location>
        <begin position="273"/>
        <end position="407"/>
    </location>
</feature>
<dbReference type="AlphaFoldDB" id="A0A091N7M3"/>
<sequence length="496" mass="56937">VFDYDFGLQDDFIGSAFLDITSLELNRQTDVTLSLKDPHYPDHDLGSILLSVLLAPREEQREVTMLMRKSWKRSNSGKASCQVINDHVQNIEQCYKIIFCLCHCIWVTVLIIPNGGFKFCVRSQSLRLSDMHRKSQLWRGIVSVTLIEGRELKAMDANGLSDPYVKFRLGHQKYKSKIVPKTLNPQWRQQFDFHLYEERGGIIDITVWDKDAGKRDDFIGRCQVDLSTLSKEQTHKLEMPLEEGEGCLVLLVTLTASAAVTISDLSVSSLEDQKEREEILRRYSPMTMFHNMKDVGFLQVKVIRAEALMAADVTGKDSFNFCDSKCRSKSDPFCVVELNNDRLLTHTIYKNLNPEWNKIFTFNIKDIHSVLEVTVYDEDRDRSADFLGKVAIPLLSIQNGEQKAYVLKNKQLTGPTKGVIYLEIDVIFNAVKASVRTLMPKEQKYIEEENRLSKQLLLRNFIRMKRCIMALISAAYYISSCFDWDSPPRSLAAFLV</sequence>
<protein>
    <submittedName>
        <fullName evidence="10">Multiple C2 and transmembrane domain-containing protein 1</fullName>
    </submittedName>
</protein>
<feature type="non-terminal residue" evidence="10">
    <location>
        <position position="1"/>
    </location>
</feature>
<accession>A0A091N7M3</accession>
<evidence type="ECO:0000259" key="9">
    <source>
        <dbReference type="PROSITE" id="PS50004"/>
    </source>
</evidence>
<dbReference type="InterPro" id="IPR000008">
    <property type="entry name" value="C2_dom"/>
</dbReference>
<dbReference type="FunFam" id="2.60.40.150:FF:000050">
    <property type="entry name" value="Multiple C2 and transmembrane domain containing 1"/>
    <property type="match status" value="1"/>
</dbReference>
<organism evidence="10 11">
    <name type="scientific">Apaloderma vittatum</name>
    <name type="common">Bar-tailed trogon</name>
    <dbReference type="NCBI Taxonomy" id="57397"/>
    <lineage>
        <taxon>Eukaryota</taxon>
        <taxon>Metazoa</taxon>
        <taxon>Chordata</taxon>
        <taxon>Craniata</taxon>
        <taxon>Vertebrata</taxon>
        <taxon>Euteleostomi</taxon>
        <taxon>Archelosauria</taxon>
        <taxon>Archosauria</taxon>
        <taxon>Dinosauria</taxon>
        <taxon>Saurischia</taxon>
        <taxon>Theropoda</taxon>
        <taxon>Coelurosauria</taxon>
        <taxon>Aves</taxon>
        <taxon>Neognathae</taxon>
        <taxon>Neoaves</taxon>
        <taxon>Telluraves</taxon>
        <taxon>Coraciimorphae</taxon>
        <taxon>Trogoniformes</taxon>
        <taxon>Trogonidae</taxon>
        <taxon>Apaloderma</taxon>
    </lineage>
</organism>
<evidence type="ECO:0000256" key="5">
    <source>
        <dbReference type="ARBA" id="ARBA00022737"/>
    </source>
</evidence>
<feature type="non-terminal residue" evidence="10">
    <location>
        <position position="496"/>
    </location>
</feature>
<evidence type="ECO:0000313" key="11">
    <source>
        <dbReference type="Proteomes" id="UP000054244"/>
    </source>
</evidence>
<dbReference type="CDD" id="cd08377">
    <property type="entry name" value="C2C_MCTP_PRT"/>
    <property type="match status" value="1"/>
</dbReference>
<keyword evidence="5" id="KW-0677">Repeat</keyword>
<dbReference type="SMART" id="SM00239">
    <property type="entry name" value="C2"/>
    <property type="match status" value="2"/>
</dbReference>
<comment type="subcellular location">
    <subcellularLocation>
        <location evidence="1">Membrane</location>
        <topology evidence="1">Multi-pass membrane protein</topology>
    </subcellularLocation>
</comment>
<dbReference type="SUPFAM" id="SSF49562">
    <property type="entry name" value="C2 domain (Calcium/lipid-binding domain, CaLB)"/>
    <property type="match status" value="3"/>
</dbReference>
<comment type="similarity">
    <text evidence="2">Belongs to the MCTP family.</text>
</comment>
<dbReference type="FunFam" id="2.60.40.150:FF:000019">
    <property type="entry name" value="Multiple C2 and transmembrane domain-containing protein 2 isoform 1"/>
    <property type="match status" value="1"/>
</dbReference>
<keyword evidence="11" id="KW-1185">Reference proteome</keyword>
<keyword evidence="3 10" id="KW-0812">Transmembrane</keyword>
<keyword evidence="6" id="KW-0106">Calcium</keyword>
<keyword evidence="8" id="KW-0472">Membrane</keyword>
<dbReference type="GO" id="GO:0030672">
    <property type="term" value="C:synaptic vesicle membrane"/>
    <property type="evidence" value="ECO:0007669"/>
    <property type="project" value="TreeGrafter"/>
</dbReference>
<evidence type="ECO:0000256" key="2">
    <source>
        <dbReference type="ARBA" id="ARBA00007923"/>
    </source>
</evidence>
<dbReference type="EMBL" id="KL377357">
    <property type="protein sequence ID" value="KFP84849.1"/>
    <property type="molecule type" value="Genomic_DNA"/>
</dbReference>
<evidence type="ECO:0000256" key="1">
    <source>
        <dbReference type="ARBA" id="ARBA00004141"/>
    </source>
</evidence>
<dbReference type="PANTHER" id="PTHR45911">
    <property type="entry name" value="C2 DOMAIN-CONTAINING PROTEIN"/>
    <property type="match status" value="1"/>
</dbReference>
<dbReference type="GO" id="GO:0046928">
    <property type="term" value="P:regulation of neurotransmitter secretion"/>
    <property type="evidence" value="ECO:0007669"/>
    <property type="project" value="TreeGrafter"/>
</dbReference>
<reference evidence="10 11" key="1">
    <citation type="submission" date="2014-04" db="EMBL/GenBank/DDBJ databases">
        <title>Genome evolution of avian class.</title>
        <authorList>
            <person name="Zhang G."/>
            <person name="Li C."/>
        </authorList>
    </citation>
    <scope>NUCLEOTIDE SEQUENCE [LARGE SCALE GENOMIC DNA]</scope>
    <source>
        <strain evidence="10">BGI_N311</strain>
    </source>
</reference>
<keyword evidence="7" id="KW-1133">Transmembrane helix</keyword>
<dbReference type="PROSITE" id="PS50004">
    <property type="entry name" value="C2"/>
    <property type="match status" value="2"/>
</dbReference>
<dbReference type="InterPro" id="IPR035892">
    <property type="entry name" value="C2_domain_sf"/>
</dbReference>
<evidence type="ECO:0000256" key="3">
    <source>
        <dbReference type="ARBA" id="ARBA00022692"/>
    </source>
</evidence>
<dbReference type="CDD" id="cd08376">
    <property type="entry name" value="C2B_MCTP_PRT"/>
    <property type="match status" value="1"/>
</dbReference>
<dbReference type="Pfam" id="PF00168">
    <property type="entry name" value="C2"/>
    <property type="match status" value="2"/>
</dbReference>
<gene>
    <name evidence="10" type="ORF">N311_02779</name>
</gene>
<evidence type="ECO:0000256" key="6">
    <source>
        <dbReference type="ARBA" id="ARBA00022837"/>
    </source>
</evidence>